<name>A0AAJ0EFT7_9PEZI</name>
<proteinExistence type="predicted"/>
<keyword evidence="2" id="KW-1185">Reference proteome</keyword>
<evidence type="ECO:0000313" key="1">
    <source>
        <dbReference type="EMBL" id="KAK1635396.1"/>
    </source>
</evidence>
<sequence>MGVITNMTDHILTAVGVPRVVDRPLDGWHMNVDKPEIGMILTYPPTYTQPPGNNVPRQMLAFKPSLLGNGELLEIWASEYIVQLGDPDSWTNYFELHDRQDILPWGRSTTKVIKVLGHHIGQGDRLILRIQYEGGHEGNAGNVDEVWMRSFHPQLLREYWLRYRTASFKARWAARRAGEHGPQPATDEWWKRAPSNVKHGNLRYRNWLNVLSVRPSRLPRIRVRDQIAGFFGRWADAETIPPR</sequence>
<protein>
    <submittedName>
        <fullName evidence="1">Uncharacterized protein</fullName>
    </submittedName>
</protein>
<evidence type="ECO:0000313" key="2">
    <source>
        <dbReference type="Proteomes" id="UP001243989"/>
    </source>
</evidence>
<organism evidence="1 2">
    <name type="scientific">Colletotrichum phormii</name>
    <dbReference type="NCBI Taxonomy" id="359342"/>
    <lineage>
        <taxon>Eukaryota</taxon>
        <taxon>Fungi</taxon>
        <taxon>Dikarya</taxon>
        <taxon>Ascomycota</taxon>
        <taxon>Pezizomycotina</taxon>
        <taxon>Sordariomycetes</taxon>
        <taxon>Hypocreomycetidae</taxon>
        <taxon>Glomerellales</taxon>
        <taxon>Glomerellaceae</taxon>
        <taxon>Colletotrichum</taxon>
        <taxon>Colletotrichum acutatum species complex</taxon>
    </lineage>
</organism>
<dbReference type="GeneID" id="85473890"/>
<dbReference type="AlphaFoldDB" id="A0AAJ0EFT7"/>
<gene>
    <name evidence="1" type="ORF">BDP81DRAFT_407769</name>
</gene>
<comment type="caution">
    <text evidence="1">The sequence shown here is derived from an EMBL/GenBank/DDBJ whole genome shotgun (WGS) entry which is preliminary data.</text>
</comment>
<accession>A0AAJ0EFT7</accession>
<dbReference type="EMBL" id="JAHMHQ010000013">
    <property type="protein sequence ID" value="KAK1635396.1"/>
    <property type="molecule type" value="Genomic_DNA"/>
</dbReference>
<dbReference type="RefSeq" id="XP_060444003.1">
    <property type="nucleotide sequence ID" value="XM_060589028.1"/>
</dbReference>
<reference evidence="1" key="1">
    <citation type="submission" date="2021-06" db="EMBL/GenBank/DDBJ databases">
        <title>Comparative genomics, transcriptomics and evolutionary studies reveal genomic signatures of adaptation to plant cell wall in hemibiotrophic fungi.</title>
        <authorList>
            <consortium name="DOE Joint Genome Institute"/>
            <person name="Baroncelli R."/>
            <person name="Diaz J.F."/>
            <person name="Benocci T."/>
            <person name="Peng M."/>
            <person name="Battaglia E."/>
            <person name="Haridas S."/>
            <person name="Andreopoulos W."/>
            <person name="Labutti K."/>
            <person name="Pangilinan J."/>
            <person name="Floch G.L."/>
            <person name="Makela M.R."/>
            <person name="Henrissat B."/>
            <person name="Grigoriev I.V."/>
            <person name="Crouch J.A."/>
            <person name="De Vries R.P."/>
            <person name="Sukno S.A."/>
            <person name="Thon M.R."/>
        </authorList>
    </citation>
    <scope>NUCLEOTIDE SEQUENCE</scope>
    <source>
        <strain evidence="1">CBS 102054</strain>
    </source>
</reference>
<dbReference type="Proteomes" id="UP001243989">
    <property type="component" value="Unassembled WGS sequence"/>
</dbReference>